<proteinExistence type="predicted"/>
<keyword evidence="1" id="KW-0812">Transmembrane</keyword>
<reference evidence="2 3" key="1">
    <citation type="submission" date="2019-07" db="EMBL/GenBank/DDBJ databases">
        <title>Sphingomonas AE3 Genome sequencing and assembly.</title>
        <authorList>
            <person name="Kim H."/>
        </authorList>
    </citation>
    <scope>NUCLEOTIDE SEQUENCE [LARGE SCALE GENOMIC DNA]</scope>
    <source>
        <strain evidence="2 3">AE3</strain>
    </source>
</reference>
<sequence length="80" mass="8566">MPRGEDLLLGLVALLLAALLARRIYVAMGTGEIPLYRTRIKRSVAGEGKFRALVALNALVALGILLIAADLLFGLGLRPR</sequence>
<accession>A0A516ISI6</accession>
<dbReference type="RefSeq" id="WP_147494233.1">
    <property type="nucleotide sequence ID" value="NZ_CP041659.1"/>
</dbReference>
<evidence type="ECO:0000313" key="2">
    <source>
        <dbReference type="EMBL" id="QDP19784.1"/>
    </source>
</evidence>
<feature type="transmembrane region" description="Helical" evidence="1">
    <location>
        <begin position="53"/>
        <end position="77"/>
    </location>
</feature>
<dbReference type="Proteomes" id="UP000321857">
    <property type="component" value="Chromosome"/>
</dbReference>
<keyword evidence="1" id="KW-1133">Transmembrane helix</keyword>
<keyword evidence="1" id="KW-0472">Membrane</keyword>
<organism evidence="2 3">
    <name type="scientific">Sphingomonas xanthus</name>
    <dbReference type="NCBI Taxonomy" id="2594473"/>
    <lineage>
        <taxon>Bacteria</taxon>
        <taxon>Pseudomonadati</taxon>
        <taxon>Pseudomonadota</taxon>
        <taxon>Alphaproteobacteria</taxon>
        <taxon>Sphingomonadales</taxon>
        <taxon>Sphingomonadaceae</taxon>
        <taxon>Sphingomonas</taxon>
    </lineage>
</organism>
<dbReference type="EMBL" id="CP041659">
    <property type="protein sequence ID" value="QDP19784.1"/>
    <property type="molecule type" value="Genomic_DNA"/>
</dbReference>
<evidence type="ECO:0000313" key="3">
    <source>
        <dbReference type="Proteomes" id="UP000321857"/>
    </source>
</evidence>
<evidence type="ECO:0000256" key="1">
    <source>
        <dbReference type="SAM" id="Phobius"/>
    </source>
</evidence>
<name>A0A516ISI6_9SPHN</name>
<dbReference type="KEGG" id="sxa:FMM02_07345"/>
<dbReference type="AlphaFoldDB" id="A0A516ISI6"/>
<protein>
    <submittedName>
        <fullName evidence="2">Uncharacterized protein</fullName>
    </submittedName>
</protein>
<keyword evidence="3" id="KW-1185">Reference proteome</keyword>
<gene>
    <name evidence="2" type="ORF">FMM02_07345</name>
</gene>